<keyword evidence="3" id="KW-1185">Reference proteome</keyword>
<feature type="compositionally biased region" description="Basic and acidic residues" evidence="1">
    <location>
        <begin position="56"/>
        <end position="67"/>
    </location>
</feature>
<gene>
    <name evidence="2" type="ORF">PBY51_018434</name>
</gene>
<reference evidence="2 3" key="2">
    <citation type="journal article" date="2023" name="Mol. Biol. Evol.">
        <title>Genomics of Secondarily Temperate Adaptation in the Only Non-Antarctic Icefish.</title>
        <authorList>
            <person name="Rivera-Colon A.G."/>
            <person name="Rayamajhi N."/>
            <person name="Minhas B.F."/>
            <person name="Madrigal G."/>
            <person name="Bilyk K.T."/>
            <person name="Yoon V."/>
            <person name="Hune M."/>
            <person name="Gregory S."/>
            <person name="Cheng C.H.C."/>
            <person name="Catchen J.M."/>
        </authorList>
    </citation>
    <scope>NUCLEOTIDE SEQUENCE [LARGE SCALE GENOMIC DNA]</scope>
    <source>
        <strain evidence="2">JMC-PN-2008</strain>
    </source>
</reference>
<sequence>MTAAGFREALLEAERPLTVGGSQLDHVRHFFTVLLRQREEERDTETPTDCRPSVHIHTEKRPGEKHRGASLHLSHRAASVSGCRDAGRLRGGPEEAGQSEGSLCEDQRRRANQRAHCARTRGGGPIRGLTVQGPEEEHQSEGSLCGGPEEEHQSEGPLCGGPEEEHQSEGPLCGGPEEEDQSEGSLCGGPEEAKQNRRSIKI</sequence>
<accession>A0AAN8AXF0</accession>
<feature type="compositionally biased region" description="Basic residues" evidence="1">
    <location>
        <begin position="110"/>
        <end position="119"/>
    </location>
</feature>
<feature type="region of interest" description="Disordered" evidence="1">
    <location>
        <begin position="39"/>
        <end position="202"/>
    </location>
</feature>
<evidence type="ECO:0000313" key="3">
    <source>
        <dbReference type="Proteomes" id="UP001346869"/>
    </source>
</evidence>
<dbReference type="Proteomes" id="UP001346869">
    <property type="component" value="Unassembled WGS sequence"/>
</dbReference>
<evidence type="ECO:0000256" key="1">
    <source>
        <dbReference type="SAM" id="MobiDB-lite"/>
    </source>
</evidence>
<proteinExistence type="predicted"/>
<comment type="caution">
    <text evidence="2">The sequence shown here is derived from an EMBL/GenBank/DDBJ whole genome shotgun (WGS) entry which is preliminary data.</text>
</comment>
<evidence type="ECO:0000313" key="2">
    <source>
        <dbReference type="EMBL" id="KAK5873389.1"/>
    </source>
</evidence>
<dbReference type="AlphaFoldDB" id="A0AAN8AXF0"/>
<dbReference type="EMBL" id="JAUZQC010000003">
    <property type="protein sequence ID" value="KAK5873389.1"/>
    <property type="molecule type" value="Genomic_DNA"/>
</dbReference>
<name>A0AAN8AXF0_ELEMC</name>
<reference evidence="2 3" key="1">
    <citation type="journal article" date="2023" name="Genes (Basel)">
        <title>Chromosome-Level Genome Assembly and Circadian Gene Repertoire of the Patagonia Blennie Eleginops maclovinus-The Closest Ancestral Proxy of Antarctic Cryonotothenioids.</title>
        <authorList>
            <person name="Cheng C.C."/>
            <person name="Rivera-Colon A.G."/>
            <person name="Minhas B.F."/>
            <person name="Wilson L."/>
            <person name="Rayamajhi N."/>
            <person name="Vargas-Chacoff L."/>
            <person name="Catchen J.M."/>
        </authorList>
    </citation>
    <scope>NUCLEOTIDE SEQUENCE [LARGE SCALE GENOMIC DNA]</scope>
    <source>
        <strain evidence="2">JMC-PN-2008</strain>
    </source>
</reference>
<protein>
    <submittedName>
        <fullName evidence="2">Uncharacterized protein</fullName>
    </submittedName>
</protein>
<organism evidence="2 3">
    <name type="scientific">Eleginops maclovinus</name>
    <name type="common">Patagonian blennie</name>
    <name type="synonym">Eleginus maclovinus</name>
    <dbReference type="NCBI Taxonomy" id="56733"/>
    <lineage>
        <taxon>Eukaryota</taxon>
        <taxon>Metazoa</taxon>
        <taxon>Chordata</taxon>
        <taxon>Craniata</taxon>
        <taxon>Vertebrata</taxon>
        <taxon>Euteleostomi</taxon>
        <taxon>Actinopterygii</taxon>
        <taxon>Neopterygii</taxon>
        <taxon>Teleostei</taxon>
        <taxon>Neoteleostei</taxon>
        <taxon>Acanthomorphata</taxon>
        <taxon>Eupercaria</taxon>
        <taxon>Perciformes</taxon>
        <taxon>Notothenioidei</taxon>
        <taxon>Eleginopidae</taxon>
        <taxon>Eleginops</taxon>
    </lineage>
</organism>